<sequence length="224" mass="25964">MDVCMDGKHQKQEPGPEDALHSLCTPWKDKSCCTANVSQAAHEDQSYLYNFDWNHCGVMSEKCKQHFIRDTCFYECSPNLGPWIQVVDQSWRKERILDVPLCKEDCDTWYDDCSNDYTCMENWHVGWNWTTGKNKCPIGKPCRKFTDVYPSAKDFCEKVWSNSYKYSTYKQGSGRCMQVWFDPSTPNPNVAVAKYYADRLNSAETPRLGLLALLGPLCTLWSWL</sequence>
<dbReference type="Pfam" id="PF03024">
    <property type="entry name" value="Folate_rec"/>
    <property type="match status" value="1"/>
</dbReference>
<protein>
    <recommendedName>
        <fullName evidence="4">Folate receptor-like domain-containing protein</fullName>
    </recommendedName>
</protein>
<dbReference type="GO" id="GO:0009897">
    <property type="term" value="C:external side of plasma membrane"/>
    <property type="evidence" value="ECO:0007669"/>
    <property type="project" value="TreeGrafter"/>
</dbReference>
<keyword evidence="2" id="KW-0732">Signal</keyword>
<reference evidence="5" key="1">
    <citation type="thesis" date="2020" institute="ProQuest LLC" country="789 East Eisenhower Parkway, Ann Arbor, MI, USA">
        <title>Comparative Genomics and Chromosome Evolution.</title>
        <authorList>
            <person name="Mudd A.B."/>
        </authorList>
    </citation>
    <scope>NUCLEOTIDE SEQUENCE</scope>
    <source>
        <strain evidence="5">1538</strain>
        <tissue evidence="5">Blood</tissue>
    </source>
</reference>
<feature type="domain" description="Folate receptor-like" evidence="4">
    <location>
        <begin position="3"/>
        <end position="178"/>
    </location>
</feature>
<organism evidence="5 6">
    <name type="scientific">Pyxicephalus adspersus</name>
    <name type="common">African bullfrog</name>
    <dbReference type="NCBI Taxonomy" id="30357"/>
    <lineage>
        <taxon>Eukaryota</taxon>
        <taxon>Metazoa</taxon>
        <taxon>Chordata</taxon>
        <taxon>Craniata</taxon>
        <taxon>Vertebrata</taxon>
        <taxon>Euteleostomi</taxon>
        <taxon>Amphibia</taxon>
        <taxon>Batrachia</taxon>
        <taxon>Anura</taxon>
        <taxon>Neobatrachia</taxon>
        <taxon>Ranoidea</taxon>
        <taxon>Pyxicephalidae</taxon>
        <taxon>Pyxicephalinae</taxon>
        <taxon>Pyxicephalus</taxon>
    </lineage>
</organism>
<evidence type="ECO:0000313" key="5">
    <source>
        <dbReference type="EMBL" id="DBA32258.1"/>
    </source>
</evidence>
<evidence type="ECO:0000259" key="4">
    <source>
        <dbReference type="Pfam" id="PF03024"/>
    </source>
</evidence>
<evidence type="ECO:0000256" key="1">
    <source>
        <dbReference type="ARBA" id="ARBA00007932"/>
    </source>
</evidence>
<dbReference type="EMBL" id="DYDO01000001">
    <property type="protein sequence ID" value="DBA32258.1"/>
    <property type="molecule type" value="Genomic_DNA"/>
</dbReference>
<comment type="similarity">
    <text evidence="1">Belongs to the folate receptor family.</text>
</comment>
<dbReference type="AlphaFoldDB" id="A0AAV3B9R8"/>
<comment type="caution">
    <text evidence="5">The sequence shown here is derived from an EMBL/GenBank/DDBJ whole genome shotgun (WGS) entry which is preliminary data.</text>
</comment>
<gene>
    <name evidence="5" type="ORF">GDO54_000062</name>
</gene>
<dbReference type="PANTHER" id="PTHR10517:SF14">
    <property type="entry name" value="FOLATE RECEPTOR 1-RELATED"/>
    <property type="match status" value="1"/>
</dbReference>
<evidence type="ECO:0000313" key="6">
    <source>
        <dbReference type="Proteomes" id="UP001181693"/>
    </source>
</evidence>
<name>A0AAV3B9R8_PYXAD</name>
<evidence type="ECO:0000256" key="2">
    <source>
        <dbReference type="ARBA" id="ARBA00022729"/>
    </source>
</evidence>
<evidence type="ECO:0000256" key="3">
    <source>
        <dbReference type="ARBA" id="ARBA00023157"/>
    </source>
</evidence>
<dbReference type="PANTHER" id="PTHR10517">
    <property type="entry name" value="FOLATE RECEPTOR"/>
    <property type="match status" value="1"/>
</dbReference>
<dbReference type="Proteomes" id="UP001181693">
    <property type="component" value="Unassembled WGS sequence"/>
</dbReference>
<keyword evidence="3" id="KW-1015">Disulfide bond</keyword>
<dbReference type="GO" id="GO:0038023">
    <property type="term" value="F:signaling receptor activity"/>
    <property type="evidence" value="ECO:0007669"/>
    <property type="project" value="TreeGrafter"/>
</dbReference>
<keyword evidence="6" id="KW-1185">Reference proteome</keyword>
<accession>A0AAV3B9R8</accession>
<dbReference type="InterPro" id="IPR018143">
    <property type="entry name" value="Folate_rcpt-like"/>
</dbReference>
<dbReference type="InterPro" id="IPR004269">
    <property type="entry name" value="Folate_rcpt"/>
</dbReference>
<proteinExistence type="inferred from homology"/>